<organism evidence="7 8">
    <name type="scientific">Limnobaculum eriocheiris</name>
    <dbReference type="NCBI Taxonomy" id="2897391"/>
    <lineage>
        <taxon>Bacteria</taxon>
        <taxon>Pseudomonadati</taxon>
        <taxon>Pseudomonadota</taxon>
        <taxon>Gammaproteobacteria</taxon>
        <taxon>Enterobacterales</taxon>
        <taxon>Budviciaceae</taxon>
        <taxon>Limnobaculum</taxon>
    </lineage>
</organism>
<dbReference type="GO" id="GO:0005524">
    <property type="term" value="F:ATP binding"/>
    <property type="evidence" value="ECO:0007669"/>
    <property type="project" value="InterPro"/>
</dbReference>
<evidence type="ECO:0000259" key="6">
    <source>
        <dbReference type="Pfam" id="PF04829"/>
    </source>
</evidence>
<comment type="subcellular location">
    <subcellularLocation>
        <location evidence="1">Target cell</location>
        <location evidence="1">Target cell cytoplasm</location>
    </subcellularLocation>
</comment>
<evidence type="ECO:0000259" key="5">
    <source>
        <dbReference type="Pfam" id="PF03412"/>
    </source>
</evidence>
<dbReference type="InterPro" id="IPR006914">
    <property type="entry name" value="VENN_dom"/>
</dbReference>
<keyword evidence="2" id="KW-0800">Toxin</keyword>
<keyword evidence="4" id="KW-0843">Virulence</keyword>
<feature type="domain" description="Peptidase C39" evidence="5">
    <location>
        <begin position="285"/>
        <end position="407"/>
    </location>
</feature>
<keyword evidence="8" id="KW-1185">Reference proteome</keyword>
<evidence type="ECO:0000313" key="8">
    <source>
        <dbReference type="Proteomes" id="UP001139171"/>
    </source>
</evidence>
<proteinExistence type="predicted"/>
<evidence type="ECO:0000256" key="3">
    <source>
        <dbReference type="ARBA" id="ARBA00022913"/>
    </source>
</evidence>
<keyword evidence="3" id="KW-1266">Target cell cytoplasm</keyword>
<dbReference type="GO" id="GO:0006508">
    <property type="term" value="P:proteolysis"/>
    <property type="evidence" value="ECO:0007669"/>
    <property type="project" value="InterPro"/>
</dbReference>
<accession>A0A9X1SM62</accession>
<feature type="domain" description="VENN motif-containing" evidence="6">
    <location>
        <begin position="70"/>
        <end position="118"/>
    </location>
</feature>
<sequence length="412" mass="42624">MKRLADENFPIDEEHPNNANLFAKVIGHAIVGLAVAEGSGNNGLSGALGAASGELIAKTIAEEYFETDPKKLTEAQRQFIANMTSIATGVAAGLVADNTADVGTAALAAYNAAVNNSISVDNTRESVKESAQYWKGQVREKLGENTASQLANGLIILASEAGDLALAGGDTVFDAIAALATCATGGGYCSQAQSDLAKKDAAAANILNTIMNGDAWEGIKATAIKAANGDQKALESVAGILSGALIPTKAMSGGGSPSKIVVKPVELKGGAGGSWNVLDEVINPNVVKQESPTACGAACGEMMLKDRGIFTSQVELGTELTSMNSLANKLNKVDSGWVGNPVDVSSFSALNQTGSWSAMMWDSGNKVGHWVVVKGTDEIGNVLIHDPFKGTSYTMTVKDFKDVWNGHSVYKP</sequence>
<evidence type="ECO:0000256" key="2">
    <source>
        <dbReference type="ARBA" id="ARBA00022656"/>
    </source>
</evidence>
<dbReference type="GO" id="GO:0016020">
    <property type="term" value="C:membrane"/>
    <property type="evidence" value="ECO:0007669"/>
    <property type="project" value="InterPro"/>
</dbReference>
<evidence type="ECO:0000256" key="4">
    <source>
        <dbReference type="ARBA" id="ARBA00023026"/>
    </source>
</evidence>
<dbReference type="EMBL" id="JAJNAG010000063">
    <property type="protein sequence ID" value="MCD1127580.1"/>
    <property type="molecule type" value="Genomic_DNA"/>
</dbReference>
<dbReference type="Pfam" id="PF04829">
    <property type="entry name" value="PT-VENN"/>
    <property type="match status" value="1"/>
</dbReference>
<dbReference type="InterPro" id="IPR005074">
    <property type="entry name" value="Peptidase_C39"/>
</dbReference>
<reference evidence="7" key="1">
    <citation type="submission" date="2021-11" db="EMBL/GenBank/DDBJ databases">
        <title>Jinshanibacter sp. isolated from one year old Eriocheir sinensis.</title>
        <authorList>
            <person name="Li J.-Y."/>
            <person name="He W."/>
            <person name="Gao T.-H."/>
        </authorList>
    </citation>
    <scope>NUCLEOTIDE SEQUENCE</scope>
    <source>
        <strain evidence="7">LJY008</strain>
    </source>
</reference>
<dbReference type="RefSeq" id="WP_230611596.1">
    <property type="nucleotide sequence ID" value="NZ_JAJNAG010000063.1"/>
</dbReference>
<dbReference type="Gene3D" id="3.90.70.10">
    <property type="entry name" value="Cysteine proteinases"/>
    <property type="match status" value="1"/>
</dbReference>
<evidence type="ECO:0000256" key="1">
    <source>
        <dbReference type="ARBA" id="ARBA00004219"/>
    </source>
</evidence>
<dbReference type="AlphaFoldDB" id="A0A9X1SM62"/>
<protein>
    <submittedName>
        <fullName evidence="7">VENN motif pre-toxin domain-containing protein</fullName>
    </submittedName>
</protein>
<dbReference type="CDD" id="cd02259">
    <property type="entry name" value="Peptidase_C39_like"/>
    <property type="match status" value="1"/>
</dbReference>
<gene>
    <name evidence="7" type="ORF">LPW36_16540</name>
</gene>
<comment type="caution">
    <text evidence="7">The sequence shown here is derived from an EMBL/GenBank/DDBJ whole genome shotgun (WGS) entry which is preliminary data.</text>
</comment>
<dbReference type="GO" id="GO:0090729">
    <property type="term" value="F:toxin activity"/>
    <property type="evidence" value="ECO:0007669"/>
    <property type="project" value="UniProtKB-KW"/>
</dbReference>
<evidence type="ECO:0000313" key="7">
    <source>
        <dbReference type="EMBL" id="MCD1127580.1"/>
    </source>
</evidence>
<name>A0A9X1SM62_9GAMM</name>
<dbReference type="Proteomes" id="UP001139171">
    <property type="component" value="Unassembled WGS sequence"/>
</dbReference>
<dbReference type="Pfam" id="PF03412">
    <property type="entry name" value="Peptidase_C39"/>
    <property type="match status" value="1"/>
</dbReference>
<dbReference type="GO" id="GO:0008233">
    <property type="term" value="F:peptidase activity"/>
    <property type="evidence" value="ECO:0007669"/>
    <property type="project" value="InterPro"/>
</dbReference>